<name>X0SKR0_9ZZZZ</name>
<feature type="non-terminal residue" evidence="1">
    <location>
        <position position="162"/>
    </location>
</feature>
<comment type="caution">
    <text evidence="1">The sequence shown here is derived from an EMBL/GenBank/DDBJ whole genome shotgun (WGS) entry which is preliminary data.</text>
</comment>
<dbReference type="Gene3D" id="3.20.20.140">
    <property type="entry name" value="Metal-dependent hydrolases"/>
    <property type="match status" value="1"/>
</dbReference>
<proteinExistence type="predicted"/>
<organism evidence="1">
    <name type="scientific">marine sediment metagenome</name>
    <dbReference type="NCBI Taxonomy" id="412755"/>
    <lineage>
        <taxon>unclassified sequences</taxon>
        <taxon>metagenomes</taxon>
        <taxon>ecological metagenomes</taxon>
    </lineage>
</organism>
<gene>
    <name evidence="1" type="ORF">S01H1_18559</name>
</gene>
<sequence length="162" mass="17878">MVEEYDYLISNVKIVDGVSKAYTGSIGTKGERITAVGDVSGDAVVTLEGENLVAMPGFVDSHSHADGSFPYYPDCESAVMQGCTTVIAGQCGFSPAPLKELIRPPRVLSDELFELEPFVYHRTSSLRPIDEVNEMLKEKLGWTIEWKTMKEYFDFVNAKGIS</sequence>
<evidence type="ECO:0008006" key="2">
    <source>
        <dbReference type="Google" id="ProtNLM"/>
    </source>
</evidence>
<accession>X0SKR0</accession>
<dbReference type="SUPFAM" id="SSF51338">
    <property type="entry name" value="Composite domain of metallo-dependent hydrolases"/>
    <property type="match status" value="1"/>
</dbReference>
<reference evidence="1" key="1">
    <citation type="journal article" date="2014" name="Front. Microbiol.">
        <title>High frequency of phylogenetically diverse reductive dehalogenase-homologous genes in deep subseafloor sedimentary metagenomes.</title>
        <authorList>
            <person name="Kawai M."/>
            <person name="Futagami T."/>
            <person name="Toyoda A."/>
            <person name="Takaki Y."/>
            <person name="Nishi S."/>
            <person name="Hori S."/>
            <person name="Arai W."/>
            <person name="Tsubouchi T."/>
            <person name="Morono Y."/>
            <person name="Uchiyama I."/>
            <person name="Ito T."/>
            <person name="Fujiyama A."/>
            <person name="Inagaki F."/>
            <person name="Takami H."/>
        </authorList>
    </citation>
    <scope>NUCLEOTIDE SEQUENCE</scope>
    <source>
        <strain evidence="1">Expedition CK06-06</strain>
    </source>
</reference>
<dbReference type="AlphaFoldDB" id="X0SKR0"/>
<dbReference type="InterPro" id="IPR011059">
    <property type="entry name" value="Metal-dep_hydrolase_composite"/>
</dbReference>
<evidence type="ECO:0000313" key="1">
    <source>
        <dbReference type="EMBL" id="GAF81604.1"/>
    </source>
</evidence>
<protein>
    <recommendedName>
        <fullName evidence="2">Amidohydrolase 3 domain-containing protein</fullName>
    </recommendedName>
</protein>
<dbReference type="GO" id="GO:0016810">
    <property type="term" value="F:hydrolase activity, acting on carbon-nitrogen (but not peptide) bonds"/>
    <property type="evidence" value="ECO:0007669"/>
    <property type="project" value="InterPro"/>
</dbReference>
<dbReference type="Gene3D" id="2.30.40.10">
    <property type="entry name" value="Urease, subunit C, domain 1"/>
    <property type="match status" value="1"/>
</dbReference>
<dbReference type="EMBL" id="BARS01009931">
    <property type="protein sequence ID" value="GAF81604.1"/>
    <property type="molecule type" value="Genomic_DNA"/>
</dbReference>